<dbReference type="InterPro" id="IPR034660">
    <property type="entry name" value="DinB/YfiT-like"/>
</dbReference>
<reference evidence="1 2" key="1">
    <citation type="submission" date="2020-07" db="EMBL/GenBank/DDBJ databases">
        <title>Vibrio marinisediminis sp. nov., isolated from marine sediment.</title>
        <authorList>
            <person name="Ji X."/>
        </authorList>
    </citation>
    <scope>NUCLEOTIDE SEQUENCE [LARGE SCALE GENOMIC DNA]</scope>
    <source>
        <strain evidence="1 2">404</strain>
    </source>
</reference>
<evidence type="ECO:0000313" key="1">
    <source>
        <dbReference type="EMBL" id="MBA5761355.1"/>
    </source>
</evidence>
<sequence>MSTIATNQSELYHAIHDNFAKLLADYQRISAEMSRDCGVEGHIKNTKISASDTLAYLIGWGQLVLQWHHYRSQGLHVDMPKTGFKWNQLGMLALHFYRQYRTWQYKDLLAEWEKTTTQILHLVGSLDDETLYGKSWYDKWTLGRMIQFNSASPMRSTRTKVRRFMRQQQII</sequence>
<protein>
    <submittedName>
        <fullName evidence="1">ClbS/DfsB family four-helix bundle protein</fullName>
    </submittedName>
</protein>
<dbReference type="PIRSF" id="PIRSF031551">
    <property type="entry name" value="DUF1706"/>
    <property type="match status" value="1"/>
</dbReference>
<dbReference type="RefSeq" id="WP_182106471.1">
    <property type="nucleotide sequence ID" value="NZ_JACFYF010000001.1"/>
</dbReference>
<dbReference type="EMBL" id="JACFYF010000001">
    <property type="protein sequence ID" value="MBA5761355.1"/>
    <property type="molecule type" value="Genomic_DNA"/>
</dbReference>
<dbReference type="PANTHER" id="PTHR40658:SF3">
    <property type="entry name" value="CLBS_DFSB FAMILY FOUR-HELIX BUNDLE PROTEIN"/>
    <property type="match status" value="1"/>
</dbReference>
<dbReference type="Pfam" id="PF08020">
    <property type="entry name" value="DUF1706"/>
    <property type="match status" value="1"/>
</dbReference>
<gene>
    <name evidence="1" type="ORF">H2O73_03275</name>
</gene>
<dbReference type="InterPro" id="IPR012550">
    <property type="entry name" value="DUF1706"/>
</dbReference>
<organism evidence="1 2">
    <name type="scientific">Vibrio marinisediminis</name>
    <dbReference type="NCBI Taxonomy" id="2758441"/>
    <lineage>
        <taxon>Bacteria</taxon>
        <taxon>Pseudomonadati</taxon>
        <taxon>Pseudomonadota</taxon>
        <taxon>Gammaproteobacteria</taxon>
        <taxon>Vibrionales</taxon>
        <taxon>Vibrionaceae</taxon>
        <taxon>Vibrio</taxon>
    </lineage>
</organism>
<name>A0A7W2FNG7_9VIBR</name>
<dbReference type="Proteomes" id="UP000571701">
    <property type="component" value="Unassembled WGS sequence"/>
</dbReference>
<proteinExistence type="predicted"/>
<comment type="caution">
    <text evidence="1">The sequence shown here is derived from an EMBL/GenBank/DDBJ whole genome shotgun (WGS) entry which is preliminary data.</text>
</comment>
<dbReference type="PANTHER" id="PTHR40658">
    <property type="match status" value="1"/>
</dbReference>
<dbReference type="AlphaFoldDB" id="A0A7W2FNG7"/>
<keyword evidence="2" id="KW-1185">Reference proteome</keyword>
<dbReference type="Gene3D" id="1.20.120.450">
    <property type="entry name" value="dinb family like domain"/>
    <property type="match status" value="1"/>
</dbReference>
<accession>A0A7W2FNG7</accession>
<evidence type="ECO:0000313" key="2">
    <source>
        <dbReference type="Proteomes" id="UP000571701"/>
    </source>
</evidence>